<evidence type="ECO:0000313" key="2">
    <source>
        <dbReference type="Proteomes" id="UP000694680"/>
    </source>
</evidence>
<dbReference type="AlphaFoldDB" id="A0A8C5ET25"/>
<sequence length="118" mass="13322">LHVFCQGWRDEDELKCPQADVGNWEDLVIAHIGATRLGGVADKVFAFVAPHPLGRHHEHHHAKDEDHGEPDSSEYIHSWWLGVGEEDEDQSQNDPAGLEFKPKKGLQKDILNMIVKIT</sequence>
<proteinExistence type="predicted"/>
<reference evidence="1" key="2">
    <citation type="submission" date="2025-08" db="UniProtKB">
        <authorList>
            <consortium name="Ensembl"/>
        </authorList>
    </citation>
    <scope>IDENTIFICATION</scope>
</reference>
<name>A0A8C5ET25_GOUWI</name>
<protein>
    <submittedName>
        <fullName evidence="1">Uncharacterized protein</fullName>
    </submittedName>
</protein>
<evidence type="ECO:0000313" key="1">
    <source>
        <dbReference type="Ensembl" id="ENSGWIP00000021576.1"/>
    </source>
</evidence>
<dbReference type="Ensembl" id="ENSGWIT00000023666.1">
    <property type="protein sequence ID" value="ENSGWIP00000021576.1"/>
    <property type="gene ID" value="ENSGWIG00000011633.1"/>
</dbReference>
<organism evidence="1 2">
    <name type="scientific">Gouania willdenowi</name>
    <name type="common">Blunt-snouted clingfish</name>
    <name type="synonym">Lepadogaster willdenowi</name>
    <dbReference type="NCBI Taxonomy" id="441366"/>
    <lineage>
        <taxon>Eukaryota</taxon>
        <taxon>Metazoa</taxon>
        <taxon>Chordata</taxon>
        <taxon>Craniata</taxon>
        <taxon>Vertebrata</taxon>
        <taxon>Euteleostomi</taxon>
        <taxon>Actinopterygii</taxon>
        <taxon>Neopterygii</taxon>
        <taxon>Teleostei</taxon>
        <taxon>Neoteleostei</taxon>
        <taxon>Acanthomorphata</taxon>
        <taxon>Ovalentaria</taxon>
        <taxon>Blenniimorphae</taxon>
        <taxon>Blenniiformes</taxon>
        <taxon>Gobiesocoidei</taxon>
        <taxon>Gobiesocidae</taxon>
        <taxon>Gobiesocinae</taxon>
        <taxon>Gouania</taxon>
    </lineage>
</organism>
<reference evidence="1" key="3">
    <citation type="submission" date="2025-09" db="UniProtKB">
        <authorList>
            <consortium name="Ensembl"/>
        </authorList>
    </citation>
    <scope>IDENTIFICATION</scope>
</reference>
<reference evidence="1" key="1">
    <citation type="submission" date="2020-06" db="EMBL/GenBank/DDBJ databases">
        <authorList>
            <consortium name="Wellcome Sanger Institute Data Sharing"/>
        </authorList>
    </citation>
    <scope>NUCLEOTIDE SEQUENCE [LARGE SCALE GENOMIC DNA]</scope>
</reference>
<dbReference type="Proteomes" id="UP000694680">
    <property type="component" value="Chromosome 11"/>
</dbReference>
<accession>A0A8C5ET25</accession>
<keyword evidence="2" id="KW-1185">Reference proteome</keyword>